<reference evidence="2" key="1">
    <citation type="submission" date="2016-10" db="EMBL/GenBank/DDBJ databases">
        <authorList>
            <person name="de Groot N.N."/>
        </authorList>
    </citation>
    <scope>NUCLEOTIDE SEQUENCE</scope>
</reference>
<evidence type="ECO:0000313" key="2">
    <source>
        <dbReference type="EMBL" id="SFV83968.1"/>
    </source>
</evidence>
<sequence length="94" mass="11022">MATMEEYNKKIIIRHIDAQSFDEINNFYNEEVTHNEFAFKRAVNFFPTVALVDNYGSILGKIVGVPSEEYYWTDLDEVIEKSTKKLHQRMSAEL</sequence>
<evidence type="ECO:0008006" key="3">
    <source>
        <dbReference type="Google" id="ProtNLM"/>
    </source>
</evidence>
<dbReference type="Gene3D" id="3.40.30.10">
    <property type="entry name" value="Glutaredoxin"/>
    <property type="match status" value="1"/>
</dbReference>
<dbReference type="AlphaFoldDB" id="A0A1W1DR48"/>
<protein>
    <recommendedName>
        <fullName evidence="3">Thioredoxin-like fold domain-containing protein</fullName>
    </recommendedName>
</protein>
<dbReference type="InterPro" id="IPR036249">
    <property type="entry name" value="Thioredoxin-like_sf"/>
</dbReference>
<gene>
    <name evidence="1" type="ORF">MNB_SUP05-6-801</name>
    <name evidence="2" type="ORF">MNB_SUP05-9-124</name>
</gene>
<accession>A0A1W1DR48</accession>
<dbReference type="EMBL" id="FPHX01000034">
    <property type="protein sequence ID" value="SFV83968.1"/>
    <property type="molecule type" value="Genomic_DNA"/>
</dbReference>
<organism evidence="2">
    <name type="scientific">hydrothermal vent metagenome</name>
    <dbReference type="NCBI Taxonomy" id="652676"/>
    <lineage>
        <taxon>unclassified sequences</taxon>
        <taxon>metagenomes</taxon>
        <taxon>ecological metagenomes</taxon>
    </lineage>
</organism>
<evidence type="ECO:0000313" key="1">
    <source>
        <dbReference type="EMBL" id="SFV81321.1"/>
    </source>
</evidence>
<name>A0A1W1DR48_9ZZZZ</name>
<proteinExistence type="predicted"/>
<dbReference type="SUPFAM" id="SSF52833">
    <property type="entry name" value="Thioredoxin-like"/>
    <property type="match status" value="1"/>
</dbReference>
<dbReference type="EMBL" id="FPHV01000058">
    <property type="protein sequence ID" value="SFV81321.1"/>
    <property type="molecule type" value="Genomic_DNA"/>
</dbReference>